<keyword evidence="3" id="KW-1185">Reference proteome</keyword>
<dbReference type="PANTHER" id="PTHR31912">
    <property type="entry name" value="IP13529P"/>
    <property type="match status" value="1"/>
</dbReference>
<dbReference type="AlphaFoldDB" id="A0A5C3LC72"/>
<gene>
    <name evidence="2" type="ORF">FA15DRAFT_677776</name>
</gene>
<dbReference type="Proteomes" id="UP000307440">
    <property type="component" value="Unassembled WGS sequence"/>
</dbReference>
<dbReference type="PANTHER" id="PTHR31912:SF34">
    <property type="entry name" value="NOTOCHORD-RELATED PROTEIN"/>
    <property type="match status" value="1"/>
</dbReference>
<protein>
    <submittedName>
        <fullName evidence="2">Uncharacterized protein</fullName>
    </submittedName>
</protein>
<accession>A0A5C3LC72</accession>
<dbReference type="STRING" id="230819.A0A5C3LC72"/>
<evidence type="ECO:0000313" key="2">
    <source>
        <dbReference type="EMBL" id="TFK29556.1"/>
    </source>
</evidence>
<sequence>MYSPTWSNWFAKKNFSKHKTSAAHNESVKRQEEDERQERLNARARGDDEPLLQLADLLPPVPEVILPPEDATMLEGEQEMWDCLDGGDYMIELEDPEDIRRQRAKEFECRVREFNLWSGMEDNLPDFANIDMLEAAQAEEREEQAIFDILEGVEWYPYPSKLMFLLDAMDNMPRLRISSTLMSVMLWVLQEAGVKDVPSALQLRRVQKSLRKGTCVETVHWTSPKGNMFSFNNPASIIANDWANPKIRPYIRRYPSLPTENISEIWHAEKWRRTIDRHALSPMYDNGTRHFYIDEPAQTAGGQIVIPIRWLEDDYGKVWCDTWKVEYNNDGTATVLDGDDGAVLLDATELRDNMLDLLKTNEIPDWSELTVNAGHPDRMPNPDRKLAEGEPLYTSFIDVFGDDVSGNRSKSWNKHWNVYIKHCNLPRKMLNHEWHTHFVSTSQHAPVPEQFHGIKSVIEETHAKPIRVFDPLTKQYTRFKLQCNCGPGDNPSQSETLGHIGGNGNFPCRKCHVGGTVKEKSADAGYHSLFAPGLPRNMESTLETVRSQVKEACTGIADRVIKSQKTTGVKDSYTQYWVEKIIDWSRERQNQEDGRPVKVIREELEAFAQTHADAVYSPFLTLRYCDMTQDTPIEILHTVLLGVVKYAWHGTHTTWKGGEKGLYIPRLQSTDTQGLAIPSIRAGYIMQYANSLIGRQLKILAQVNTFHIHDLVSEDQFRLVKSVGVLASLLWVPEIHDMSEYLIDVNVAVANVLDLAVVIDSSKIIKKIKFHLLTHITDDIKRFGPIVGVATEGYESYNGIFRLCSVLSNHLAPSRDIAYQLGKQETFKHLISGGWWMEGDDLDSSWRQSGFTLQKYVEQSKMLNHLFQLPSEAKWLLCKSVIGAFKDECRVGSWVFAKSAEGAPNQNHTFTGRILEILTTESEGTHTLIVIERYQIAQTLHPKYDMPVLVKPFGESANMVVSPKDLLFDYNVQHDCFTANCKDSGTKAMLQERIDSGRTEKVIEHQPSDRYVINTHAFHNVHRLRSIGALRALIRPRLLFPEREAHHKAAAAKLRISGQE</sequence>
<evidence type="ECO:0000256" key="1">
    <source>
        <dbReference type="SAM" id="MobiDB-lite"/>
    </source>
</evidence>
<organism evidence="2 3">
    <name type="scientific">Coprinopsis marcescibilis</name>
    <name type="common">Agaric fungus</name>
    <name type="synonym">Psathyrella marcescibilis</name>
    <dbReference type="NCBI Taxonomy" id="230819"/>
    <lineage>
        <taxon>Eukaryota</taxon>
        <taxon>Fungi</taxon>
        <taxon>Dikarya</taxon>
        <taxon>Basidiomycota</taxon>
        <taxon>Agaricomycotina</taxon>
        <taxon>Agaricomycetes</taxon>
        <taxon>Agaricomycetidae</taxon>
        <taxon>Agaricales</taxon>
        <taxon>Agaricineae</taxon>
        <taxon>Psathyrellaceae</taxon>
        <taxon>Coprinopsis</taxon>
    </lineage>
</organism>
<feature type="region of interest" description="Disordered" evidence="1">
    <location>
        <begin position="18"/>
        <end position="38"/>
    </location>
</feature>
<feature type="compositionally biased region" description="Basic and acidic residues" evidence="1">
    <location>
        <begin position="26"/>
        <end position="38"/>
    </location>
</feature>
<dbReference type="OrthoDB" id="2506088at2759"/>
<name>A0A5C3LC72_COPMA</name>
<reference evidence="2 3" key="1">
    <citation type="journal article" date="2019" name="Nat. Ecol. Evol.">
        <title>Megaphylogeny resolves global patterns of mushroom evolution.</title>
        <authorList>
            <person name="Varga T."/>
            <person name="Krizsan K."/>
            <person name="Foldi C."/>
            <person name="Dima B."/>
            <person name="Sanchez-Garcia M."/>
            <person name="Sanchez-Ramirez S."/>
            <person name="Szollosi G.J."/>
            <person name="Szarkandi J.G."/>
            <person name="Papp V."/>
            <person name="Albert L."/>
            <person name="Andreopoulos W."/>
            <person name="Angelini C."/>
            <person name="Antonin V."/>
            <person name="Barry K.W."/>
            <person name="Bougher N.L."/>
            <person name="Buchanan P."/>
            <person name="Buyck B."/>
            <person name="Bense V."/>
            <person name="Catcheside P."/>
            <person name="Chovatia M."/>
            <person name="Cooper J."/>
            <person name="Damon W."/>
            <person name="Desjardin D."/>
            <person name="Finy P."/>
            <person name="Geml J."/>
            <person name="Haridas S."/>
            <person name="Hughes K."/>
            <person name="Justo A."/>
            <person name="Karasinski D."/>
            <person name="Kautmanova I."/>
            <person name="Kiss B."/>
            <person name="Kocsube S."/>
            <person name="Kotiranta H."/>
            <person name="LaButti K.M."/>
            <person name="Lechner B.E."/>
            <person name="Liimatainen K."/>
            <person name="Lipzen A."/>
            <person name="Lukacs Z."/>
            <person name="Mihaltcheva S."/>
            <person name="Morgado L.N."/>
            <person name="Niskanen T."/>
            <person name="Noordeloos M.E."/>
            <person name="Ohm R.A."/>
            <person name="Ortiz-Santana B."/>
            <person name="Ovrebo C."/>
            <person name="Racz N."/>
            <person name="Riley R."/>
            <person name="Savchenko A."/>
            <person name="Shiryaev A."/>
            <person name="Soop K."/>
            <person name="Spirin V."/>
            <person name="Szebenyi C."/>
            <person name="Tomsovsky M."/>
            <person name="Tulloss R.E."/>
            <person name="Uehling J."/>
            <person name="Grigoriev I.V."/>
            <person name="Vagvolgyi C."/>
            <person name="Papp T."/>
            <person name="Martin F.M."/>
            <person name="Miettinen O."/>
            <person name="Hibbett D.S."/>
            <person name="Nagy L.G."/>
        </authorList>
    </citation>
    <scope>NUCLEOTIDE SEQUENCE [LARGE SCALE GENOMIC DNA]</scope>
    <source>
        <strain evidence="2 3">CBS 121175</strain>
    </source>
</reference>
<evidence type="ECO:0000313" key="3">
    <source>
        <dbReference type="Proteomes" id="UP000307440"/>
    </source>
</evidence>
<proteinExistence type="predicted"/>
<dbReference type="EMBL" id="ML210149">
    <property type="protein sequence ID" value="TFK29556.1"/>
    <property type="molecule type" value="Genomic_DNA"/>
</dbReference>